<evidence type="ECO:0000256" key="6">
    <source>
        <dbReference type="ARBA" id="ARBA00022617"/>
    </source>
</evidence>
<protein>
    <recommendedName>
        <fullName evidence="18">CFEM domain-containing protein</fullName>
    </recommendedName>
</protein>
<evidence type="ECO:0000256" key="9">
    <source>
        <dbReference type="ARBA" id="ARBA00022729"/>
    </source>
</evidence>
<evidence type="ECO:0000256" key="1">
    <source>
        <dbReference type="ARBA" id="ARBA00004609"/>
    </source>
</evidence>
<feature type="region of interest" description="Disordered" evidence="16">
    <location>
        <begin position="102"/>
        <end position="154"/>
    </location>
</feature>
<keyword evidence="10 15" id="KW-0408">Iron</keyword>
<keyword evidence="9 17" id="KW-0732">Signal</keyword>
<sequence>MKYLGVILATAGLALAQNVNDYFPECSIKCLLDSVSSATDCAQDDGVCICIFDNYASIVDDSTNCVIQACGADVAINKVLPGADNYCKAVTAAASAHTASKTSTPAASGTAAATGSPSPSVTDAAASPPATTPAPTGSGSANAPPPATTTSSAGAANAGSVGLVAMLGLGALAAL</sequence>
<dbReference type="Proteomes" id="UP001244011">
    <property type="component" value="Unassembled WGS sequence"/>
</dbReference>
<organism evidence="19 20">
    <name type="scientific">Phialemonium atrogriseum</name>
    <dbReference type="NCBI Taxonomy" id="1093897"/>
    <lineage>
        <taxon>Eukaryota</taxon>
        <taxon>Fungi</taxon>
        <taxon>Dikarya</taxon>
        <taxon>Ascomycota</taxon>
        <taxon>Pezizomycotina</taxon>
        <taxon>Sordariomycetes</taxon>
        <taxon>Sordariomycetidae</taxon>
        <taxon>Cephalothecales</taxon>
        <taxon>Cephalothecaceae</taxon>
        <taxon>Phialemonium</taxon>
    </lineage>
</organism>
<keyword evidence="6 15" id="KW-0349">Heme</keyword>
<feature type="chain" id="PRO_5042493885" description="CFEM domain-containing protein" evidence="17">
    <location>
        <begin position="17"/>
        <end position="175"/>
    </location>
</feature>
<evidence type="ECO:0000256" key="13">
    <source>
        <dbReference type="ARBA" id="ARBA00023180"/>
    </source>
</evidence>
<keyword evidence="14" id="KW-0449">Lipoprotein</keyword>
<evidence type="ECO:0000256" key="16">
    <source>
        <dbReference type="SAM" id="MobiDB-lite"/>
    </source>
</evidence>
<comment type="caution">
    <text evidence="15">Lacks conserved residue(s) required for the propagation of feature annotation.</text>
</comment>
<feature type="signal peptide" evidence="17">
    <location>
        <begin position="1"/>
        <end position="16"/>
    </location>
</feature>
<evidence type="ECO:0000256" key="14">
    <source>
        <dbReference type="ARBA" id="ARBA00023288"/>
    </source>
</evidence>
<dbReference type="GO" id="GO:0005576">
    <property type="term" value="C:extracellular region"/>
    <property type="evidence" value="ECO:0007669"/>
    <property type="project" value="UniProtKB-SubCell"/>
</dbReference>
<evidence type="ECO:0000256" key="4">
    <source>
        <dbReference type="ARBA" id="ARBA00022475"/>
    </source>
</evidence>
<keyword evidence="4" id="KW-1003">Cell membrane</keyword>
<evidence type="ECO:0000256" key="11">
    <source>
        <dbReference type="ARBA" id="ARBA00023136"/>
    </source>
</evidence>
<dbReference type="PANTHER" id="PTHR37928">
    <property type="entry name" value="CFEM DOMAIN PROTEIN (AFU_ORTHOLOGUE AFUA_6G14090)"/>
    <property type="match status" value="1"/>
</dbReference>
<dbReference type="GO" id="GO:0005886">
    <property type="term" value="C:plasma membrane"/>
    <property type="evidence" value="ECO:0007669"/>
    <property type="project" value="UniProtKB-SubCell"/>
</dbReference>
<keyword evidence="7" id="KW-0336">GPI-anchor</keyword>
<reference evidence="19" key="1">
    <citation type="submission" date="2023-06" db="EMBL/GenBank/DDBJ databases">
        <title>Genome-scale phylogeny and comparative genomics of the fungal order Sordariales.</title>
        <authorList>
            <consortium name="Lawrence Berkeley National Laboratory"/>
            <person name="Hensen N."/>
            <person name="Bonometti L."/>
            <person name="Westerberg I."/>
            <person name="Brannstrom I.O."/>
            <person name="Guillou S."/>
            <person name="Cros-Aarteil S."/>
            <person name="Calhoun S."/>
            <person name="Haridas S."/>
            <person name="Kuo A."/>
            <person name="Mondo S."/>
            <person name="Pangilinan J."/>
            <person name="Riley R."/>
            <person name="Labutti K."/>
            <person name="Andreopoulos B."/>
            <person name="Lipzen A."/>
            <person name="Chen C."/>
            <person name="Yanf M."/>
            <person name="Daum C."/>
            <person name="Ng V."/>
            <person name="Clum A."/>
            <person name="Steindorff A."/>
            <person name="Ohm R."/>
            <person name="Martin F."/>
            <person name="Silar P."/>
            <person name="Natvig D."/>
            <person name="Lalanne C."/>
            <person name="Gautier V."/>
            <person name="Ament-Velasquez S.L."/>
            <person name="Kruys A."/>
            <person name="Hutchinson M.I."/>
            <person name="Powell A.J."/>
            <person name="Barry K."/>
            <person name="Miller A.N."/>
            <person name="Grigoriev I.V."/>
            <person name="Debuchy R."/>
            <person name="Gladieux P."/>
            <person name="Thoren M.H."/>
            <person name="Johannesson H."/>
        </authorList>
    </citation>
    <scope>NUCLEOTIDE SEQUENCE</scope>
    <source>
        <strain evidence="19">8032-3</strain>
    </source>
</reference>
<feature type="disulfide bond" evidence="15">
    <location>
        <begin position="41"/>
        <end position="48"/>
    </location>
</feature>
<dbReference type="PANTHER" id="PTHR37928:SF2">
    <property type="entry name" value="GPI ANCHORED CFEM DOMAIN PROTEIN (AFU_ORTHOLOGUE AFUA_6G10580)"/>
    <property type="match status" value="1"/>
</dbReference>
<evidence type="ECO:0000256" key="2">
    <source>
        <dbReference type="ARBA" id="ARBA00004613"/>
    </source>
</evidence>
<dbReference type="RefSeq" id="XP_060280511.1">
    <property type="nucleotide sequence ID" value="XM_060426213.1"/>
</dbReference>
<evidence type="ECO:0000313" key="19">
    <source>
        <dbReference type="EMBL" id="KAK1764298.1"/>
    </source>
</evidence>
<feature type="binding site" description="axial binding residue" evidence="15">
    <location>
        <position position="45"/>
    </location>
    <ligand>
        <name>heme</name>
        <dbReference type="ChEBI" id="CHEBI:30413"/>
    </ligand>
    <ligandPart>
        <name>Fe</name>
        <dbReference type="ChEBI" id="CHEBI:18248"/>
    </ligandPart>
</feature>
<dbReference type="EMBL" id="MU839021">
    <property type="protein sequence ID" value="KAK1764298.1"/>
    <property type="molecule type" value="Genomic_DNA"/>
</dbReference>
<comment type="caution">
    <text evidence="19">The sequence shown here is derived from an EMBL/GenBank/DDBJ whole genome shotgun (WGS) entry which is preliminary data.</text>
</comment>
<proteinExistence type="inferred from homology"/>
<evidence type="ECO:0000256" key="5">
    <source>
        <dbReference type="ARBA" id="ARBA00022525"/>
    </source>
</evidence>
<keyword evidence="5" id="KW-0964">Secreted</keyword>
<evidence type="ECO:0000256" key="15">
    <source>
        <dbReference type="PROSITE-ProRule" id="PRU01356"/>
    </source>
</evidence>
<keyword evidence="13" id="KW-0325">Glycoprotein</keyword>
<evidence type="ECO:0000256" key="10">
    <source>
        <dbReference type="ARBA" id="ARBA00023004"/>
    </source>
</evidence>
<comment type="similarity">
    <text evidence="3">Belongs to the RBT5 family.</text>
</comment>
<evidence type="ECO:0000259" key="18">
    <source>
        <dbReference type="PROSITE" id="PS52012"/>
    </source>
</evidence>
<dbReference type="SMART" id="SM00747">
    <property type="entry name" value="CFEM"/>
    <property type="match status" value="1"/>
</dbReference>
<dbReference type="InterPro" id="IPR008427">
    <property type="entry name" value="Extracellular_membr_CFEM_dom"/>
</dbReference>
<dbReference type="GeneID" id="85309400"/>
<dbReference type="GO" id="GO:0046872">
    <property type="term" value="F:metal ion binding"/>
    <property type="evidence" value="ECO:0007669"/>
    <property type="project" value="UniProtKB-UniRule"/>
</dbReference>
<evidence type="ECO:0000256" key="8">
    <source>
        <dbReference type="ARBA" id="ARBA00022723"/>
    </source>
</evidence>
<gene>
    <name evidence="19" type="ORF">QBC33DRAFT_517912</name>
</gene>
<evidence type="ECO:0000256" key="17">
    <source>
        <dbReference type="SAM" id="SignalP"/>
    </source>
</evidence>
<keyword evidence="12 15" id="KW-1015">Disulfide bond</keyword>
<comment type="subcellular location">
    <subcellularLocation>
        <location evidence="1">Cell membrane</location>
        <topology evidence="1">Lipid-anchor</topology>
        <topology evidence="1">GPI-anchor</topology>
    </subcellularLocation>
    <subcellularLocation>
        <location evidence="2">Secreted</location>
    </subcellularLocation>
</comment>
<dbReference type="PROSITE" id="PS52012">
    <property type="entry name" value="CFEM"/>
    <property type="match status" value="1"/>
</dbReference>
<keyword evidence="11" id="KW-0472">Membrane</keyword>
<feature type="domain" description="CFEM" evidence="18">
    <location>
        <begin position="1"/>
        <end position="114"/>
    </location>
</feature>
<name>A0AAJ0BVQ8_9PEZI</name>
<dbReference type="Pfam" id="PF05730">
    <property type="entry name" value="CFEM"/>
    <property type="match status" value="1"/>
</dbReference>
<accession>A0AAJ0BVQ8</accession>
<evidence type="ECO:0000256" key="12">
    <source>
        <dbReference type="ARBA" id="ARBA00023157"/>
    </source>
</evidence>
<evidence type="ECO:0000256" key="7">
    <source>
        <dbReference type="ARBA" id="ARBA00022622"/>
    </source>
</evidence>
<dbReference type="InterPro" id="IPR051735">
    <property type="entry name" value="CFEM_domain"/>
</dbReference>
<evidence type="ECO:0000313" key="20">
    <source>
        <dbReference type="Proteomes" id="UP001244011"/>
    </source>
</evidence>
<keyword evidence="8 15" id="KW-0479">Metal-binding</keyword>
<evidence type="ECO:0000256" key="3">
    <source>
        <dbReference type="ARBA" id="ARBA00010031"/>
    </source>
</evidence>
<keyword evidence="20" id="KW-1185">Reference proteome</keyword>
<dbReference type="GO" id="GO:0098552">
    <property type="term" value="C:side of membrane"/>
    <property type="evidence" value="ECO:0007669"/>
    <property type="project" value="UniProtKB-KW"/>
</dbReference>
<dbReference type="AlphaFoldDB" id="A0AAJ0BVQ8"/>